<accession>W4KQJ9</accession>
<evidence type="ECO:0000256" key="3">
    <source>
        <dbReference type="ARBA" id="ARBA00022630"/>
    </source>
</evidence>
<dbReference type="Pfam" id="PF13450">
    <property type="entry name" value="NAD_binding_8"/>
    <property type="match status" value="1"/>
</dbReference>
<evidence type="ECO:0000256" key="1">
    <source>
        <dbReference type="ARBA" id="ARBA00001974"/>
    </source>
</evidence>
<dbReference type="EMBL" id="KI925454">
    <property type="protein sequence ID" value="ETW87680.1"/>
    <property type="molecule type" value="Genomic_DNA"/>
</dbReference>
<protein>
    <recommendedName>
        <fullName evidence="10">Prenylcysteine lyase domain-containing protein</fullName>
    </recommendedName>
</protein>
<organism evidence="11 12">
    <name type="scientific">Heterobasidion irregulare (strain TC 32-1)</name>
    <dbReference type="NCBI Taxonomy" id="747525"/>
    <lineage>
        <taxon>Eukaryota</taxon>
        <taxon>Fungi</taxon>
        <taxon>Dikarya</taxon>
        <taxon>Basidiomycota</taxon>
        <taxon>Agaricomycotina</taxon>
        <taxon>Agaricomycetes</taxon>
        <taxon>Russulales</taxon>
        <taxon>Bondarzewiaceae</taxon>
        <taxon>Heterobasidion</taxon>
        <taxon>Heterobasidion annosum species complex</taxon>
    </lineage>
</organism>
<keyword evidence="6" id="KW-0560">Oxidoreductase</keyword>
<keyword evidence="12" id="KW-1185">Reference proteome</keyword>
<dbReference type="KEGG" id="hir:HETIRDRAFT_308119"/>
<evidence type="ECO:0000256" key="6">
    <source>
        <dbReference type="ARBA" id="ARBA00023002"/>
    </source>
</evidence>
<dbReference type="eggNOG" id="ENOG502QSHJ">
    <property type="taxonomic scope" value="Eukaryota"/>
</dbReference>
<comment type="cofactor">
    <cofactor evidence="1">
        <name>FAD</name>
        <dbReference type="ChEBI" id="CHEBI:57692"/>
    </cofactor>
</comment>
<dbReference type="OrthoDB" id="437369at2759"/>
<gene>
    <name evidence="11" type="ORF">HETIRDRAFT_308119</name>
</gene>
<dbReference type="GO" id="GO:0001735">
    <property type="term" value="F:prenylcysteine oxidase activity"/>
    <property type="evidence" value="ECO:0007669"/>
    <property type="project" value="InterPro"/>
</dbReference>
<dbReference type="InParanoid" id="W4KQJ9"/>
<evidence type="ECO:0000256" key="5">
    <source>
        <dbReference type="ARBA" id="ARBA00022827"/>
    </source>
</evidence>
<evidence type="ECO:0000313" key="11">
    <source>
        <dbReference type="EMBL" id="ETW87680.1"/>
    </source>
</evidence>
<dbReference type="PANTHER" id="PTHR15944">
    <property type="entry name" value="FARNESYLCYSTEINE LYASE"/>
    <property type="match status" value="1"/>
</dbReference>
<dbReference type="GO" id="GO:0030328">
    <property type="term" value="P:prenylcysteine catabolic process"/>
    <property type="evidence" value="ECO:0007669"/>
    <property type="project" value="InterPro"/>
</dbReference>
<keyword evidence="3" id="KW-0285">Flavoprotein</keyword>
<dbReference type="InterPro" id="IPR010795">
    <property type="entry name" value="Prenylcys_lyase"/>
</dbReference>
<sequence>MRRATSLLLLAGSASAAFQFPFNLWPATNPPSPIEVTNIVNPQSPRVAIIGAGAGGSSAAFWIAKAKERFGIDVEVDVYDRSNYIGGRSTTVYPYNDSSYQPVELGASIFVNINKNLWRASDEFNLPRYGFEDEEGELGFWDGESFQGGTKGFFGSFLDNIKVLWRYGYFSPKNTQNLVKDMADKFVKLYAPEALKWENLTDISDAFEWDELISQTASEYFRSHGVSEKFTNEVIDAMTLVNYAQDVDSIHALEAAASIAASGAASIKGGNWQIFENFVHRSGARVFLNTNVTSISRKSPTTWTVATSQGAADYLAVILAAPYHTSDISIPEDLAALIPKQPYVHLHVTLLATTAPTPNPAYFGLPAGAGVPTSVLTTLAGARKGGKAPEFNSLTYHGKLDEWVVKIFSMGPMSDEWLADIFQGQVGWVLRKEWDAYPVLPPTNTFAPVKLDRGLFYVNAFEPFISTMETETLASRNVVDWLLKEEFGAGICTPPQSRAAADEATIETDEIEKEIETESKAEDTPAAELQLELEPETKTEVEADADAAVAEPVAIEEKPNVADFVYGWDC</sequence>
<dbReference type="PANTHER" id="PTHR15944:SF0">
    <property type="entry name" value="PRENYLCYSTEINE LYASE DOMAIN-CONTAINING PROTEIN"/>
    <property type="match status" value="1"/>
</dbReference>
<comment type="similarity">
    <text evidence="2">Belongs to the prenylcysteine oxidase family.</text>
</comment>
<dbReference type="SUPFAM" id="SSF51905">
    <property type="entry name" value="FAD/NAD(P)-binding domain"/>
    <property type="match status" value="1"/>
</dbReference>
<feature type="signal peptide" evidence="9">
    <location>
        <begin position="1"/>
        <end position="16"/>
    </location>
</feature>
<evidence type="ECO:0000259" key="10">
    <source>
        <dbReference type="Pfam" id="PF07156"/>
    </source>
</evidence>
<dbReference type="GeneID" id="20669546"/>
<dbReference type="RefSeq" id="XP_009541549.1">
    <property type="nucleotide sequence ID" value="XM_009543254.1"/>
</dbReference>
<evidence type="ECO:0000256" key="4">
    <source>
        <dbReference type="ARBA" id="ARBA00022729"/>
    </source>
</evidence>
<evidence type="ECO:0000256" key="7">
    <source>
        <dbReference type="ARBA" id="ARBA00023180"/>
    </source>
</evidence>
<evidence type="ECO:0000313" key="12">
    <source>
        <dbReference type="Proteomes" id="UP000030671"/>
    </source>
</evidence>
<feature type="chain" id="PRO_5004845642" description="Prenylcysteine lyase domain-containing protein" evidence="9">
    <location>
        <begin position="17"/>
        <end position="570"/>
    </location>
</feature>
<reference evidence="11 12" key="1">
    <citation type="journal article" date="2012" name="New Phytol.">
        <title>Insight into trade-off between wood decay and parasitism from the genome of a fungal forest pathogen.</title>
        <authorList>
            <person name="Olson A."/>
            <person name="Aerts A."/>
            <person name="Asiegbu F."/>
            <person name="Belbahri L."/>
            <person name="Bouzid O."/>
            <person name="Broberg A."/>
            <person name="Canback B."/>
            <person name="Coutinho P.M."/>
            <person name="Cullen D."/>
            <person name="Dalman K."/>
            <person name="Deflorio G."/>
            <person name="van Diepen L.T."/>
            <person name="Dunand C."/>
            <person name="Duplessis S."/>
            <person name="Durling M."/>
            <person name="Gonthier P."/>
            <person name="Grimwood J."/>
            <person name="Fossdal C.G."/>
            <person name="Hansson D."/>
            <person name="Henrissat B."/>
            <person name="Hietala A."/>
            <person name="Himmelstrand K."/>
            <person name="Hoffmeister D."/>
            <person name="Hogberg N."/>
            <person name="James T.Y."/>
            <person name="Karlsson M."/>
            <person name="Kohler A."/>
            <person name="Kues U."/>
            <person name="Lee Y.H."/>
            <person name="Lin Y.C."/>
            <person name="Lind M."/>
            <person name="Lindquist E."/>
            <person name="Lombard V."/>
            <person name="Lucas S."/>
            <person name="Lunden K."/>
            <person name="Morin E."/>
            <person name="Murat C."/>
            <person name="Park J."/>
            <person name="Raffaello T."/>
            <person name="Rouze P."/>
            <person name="Salamov A."/>
            <person name="Schmutz J."/>
            <person name="Solheim H."/>
            <person name="Stahlberg J."/>
            <person name="Velez H."/>
            <person name="de Vries R.P."/>
            <person name="Wiebenga A."/>
            <person name="Woodward S."/>
            <person name="Yakovlev I."/>
            <person name="Garbelotto M."/>
            <person name="Martin F."/>
            <person name="Grigoriev I.V."/>
            <person name="Stenlid J."/>
        </authorList>
    </citation>
    <scope>NUCLEOTIDE SEQUENCE [LARGE SCALE GENOMIC DNA]</scope>
    <source>
        <strain evidence="11 12">TC 32-1</strain>
    </source>
</reference>
<dbReference type="Pfam" id="PF07156">
    <property type="entry name" value="Prenylcys_lyase"/>
    <property type="match status" value="1"/>
</dbReference>
<name>W4KQJ9_HETIT</name>
<keyword evidence="4 9" id="KW-0732">Signal</keyword>
<evidence type="ECO:0000256" key="2">
    <source>
        <dbReference type="ARBA" id="ARBA00009967"/>
    </source>
</evidence>
<dbReference type="InterPro" id="IPR036188">
    <property type="entry name" value="FAD/NAD-bd_sf"/>
</dbReference>
<dbReference type="HOGENOM" id="CLU_021176_0_0_1"/>
<feature type="domain" description="Prenylcysteine lyase" evidence="10">
    <location>
        <begin position="157"/>
        <end position="479"/>
    </location>
</feature>
<evidence type="ECO:0000256" key="8">
    <source>
        <dbReference type="SAM" id="MobiDB-lite"/>
    </source>
</evidence>
<evidence type="ECO:0000256" key="9">
    <source>
        <dbReference type="SAM" id="SignalP"/>
    </source>
</evidence>
<dbReference type="STRING" id="747525.W4KQJ9"/>
<feature type="region of interest" description="Disordered" evidence="8">
    <location>
        <begin position="515"/>
        <end position="538"/>
    </location>
</feature>
<dbReference type="AlphaFoldDB" id="W4KQJ9"/>
<dbReference type="PIRSF" id="PIRSF036292">
    <property type="entry name" value="Prenylcysteine_oxidase"/>
    <property type="match status" value="1"/>
</dbReference>
<dbReference type="GO" id="GO:0030327">
    <property type="term" value="P:prenylated protein catabolic process"/>
    <property type="evidence" value="ECO:0007669"/>
    <property type="project" value="TreeGrafter"/>
</dbReference>
<keyword evidence="7" id="KW-0325">Glycoprotein</keyword>
<dbReference type="Gene3D" id="3.50.50.60">
    <property type="entry name" value="FAD/NAD(P)-binding domain"/>
    <property type="match status" value="1"/>
</dbReference>
<dbReference type="Proteomes" id="UP000030671">
    <property type="component" value="Unassembled WGS sequence"/>
</dbReference>
<dbReference type="InterPro" id="IPR017046">
    <property type="entry name" value="Prenylcysteine_Oxase1"/>
</dbReference>
<proteinExistence type="inferred from homology"/>
<keyword evidence="5" id="KW-0274">FAD</keyword>